<keyword evidence="3" id="KW-1185">Reference proteome</keyword>
<sequence>QITEALAPSTLEIVNDSHLHAHHAAMRDSSSAEARIHTHFRVTITSAAFAAKPQPARHRMVYALLRDEMARAGGIHALQLKTRTPDEEQRFAANAEGGS</sequence>
<dbReference type="SUPFAM" id="SSF82657">
    <property type="entry name" value="BolA-like"/>
    <property type="match status" value="1"/>
</dbReference>
<dbReference type="PANTHER" id="PTHR46230:SF7">
    <property type="entry name" value="BOLA-LIKE PROTEIN 1"/>
    <property type="match status" value="1"/>
</dbReference>
<protein>
    <submittedName>
        <fullName evidence="2">Bola protein</fullName>
    </submittedName>
</protein>
<accession>A0A6A6NPX1</accession>
<proteinExistence type="inferred from homology"/>
<evidence type="ECO:0000313" key="2">
    <source>
        <dbReference type="EMBL" id="KAF2453850.1"/>
    </source>
</evidence>
<dbReference type="GO" id="GO:0005759">
    <property type="term" value="C:mitochondrial matrix"/>
    <property type="evidence" value="ECO:0007669"/>
    <property type="project" value="TreeGrafter"/>
</dbReference>
<feature type="non-terminal residue" evidence="2">
    <location>
        <position position="1"/>
    </location>
</feature>
<name>A0A6A6NPX1_9PEZI</name>
<gene>
    <name evidence="2" type="ORF">BDY21DRAFT_292178</name>
</gene>
<dbReference type="GO" id="GO:0044572">
    <property type="term" value="P:[4Fe-4S] cluster assembly"/>
    <property type="evidence" value="ECO:0007669"/>
    <property type="project" value="TreeGrafter"/>
</dbReference>
<dbReference type="PANTHER" id="PTHR46230">
    <property type="match status" value="1"/>
</dbReference>
<dbReference type="EMBL" id="MU001694">
    <property type="protein sequence ID" value="KAF2453850.1"/>
    <property type="molecule type" value="Genomic_DNA"/>
</dbReference>
<dbReference type="Proteomes" id="UP000799766">
    <property type="component" value="Unassembled WGS sequence"/>
</dbReference>
<evidence type="ECO:0000313" key="3">
    <source>
        <dbReference type="Proteomes" id="UP000799766"/>
    </source>
</evidence>
<dbReference type="Pfam" id="PF01722">
    <property type="entry name" value="BolA"/>
    <property type="match status" value="1"/>
</dbReference>
<dbReference type="AlphaFoldDB" id="A0A6A6NPX1"/>
<dbReference type="Gene3D" id="3.30.300.90">
    <property type="entry name" value="BolA-like"/>
    <property type="match status" value="1"/>
</dbReference>
<dbReference type="PIRSF" id="PIRSF003113">
    <property type="entry name" value="BolA"/>
    <property type="match status" value="1"/>
</dbReference>
<reference evidence="2" key="1">
    <citation type="journal article" date="2020" name="Stud. Mycol.">
        <title>101 Dothideomycetes genomes: a test case for predicting lifestyles and emergence of pathogens.</title>
        <authorList>
            <person name="Haridas S."/>
            <person name="Albert R."/>
            <person name="Binder M."/>
            <person name="Bloem J."/>
            <person name="Labutti K."/>
            <person name="Salamov A."/>
            <person name="Andreopoulos B."/>
            <person name="Baker S."/>
            <person name="Barry K."/>
            <person name="Bills G."/>
            <person name="Bluhm B."/>
            <person name="Cannon C."/>
            <person name="Castanera R."/>
            <person name="Culley D."/>
            <person name="Daum C."/>
            <person name="Ezra D."/>
            <person name="Gonzalez J."/>
            <person name="Henrissat B."/>
            <person name="Kuo A."/>
            <person name="Liang C."/>
            <person name="Lipzen A."/>
            <person name="Lutzoni F."/>
            <person name="Magnuson J."/>
            <person name="Mondo S."/>
            <person name="Nolan M."/>
            <person name="Ohm R."/>
            <person name="Pangilinan J."/>
            <person name="Park H.-J."/>
            <person name="Ramirez L."/>
            <person name="Alfaro M."/>
            <person name="Sun H."/>
            <person name="Tritt A."/>
            <person name="Yoshinaga Y."/>
            <person name="Zwiers L.-H."/>
            <person name="Turgeon B."/>
            <person name="Goodwin S."/>
            <person name="Spatafora J."/>
            <person name="Crous P."/>
            <person name="Grigoriev I."/>
        </authorList>
    </citation>
    <scope>NUCLEOTIDE SEQUENCE</scope>
    <source>
        <strain evidence="2">ATCC 16933</strain>
    </source>
</reference>
<dbReference type="InterPro" id="IPR002634">
    <property type="entry name" value="BolA"/>
</dbReference>
<organism evidence="2 3">
    <name type="scientific">Lineolata rhizophorae</name>
    <dbReference type="NCBI Taxonomy" id="578093"/>
    <lineage>
        <taxon>Eukaryota</taxon>
        <taxon>Fungi</taxon>
        <taxon>Dikarya</taxon>
        <taxon>Ascomycota</taxon>
        <taxon>Pezizomycotina</taxon>
        <taxon>Dothideomycetes</taxon>
        <taxon>Dothideomycetes incertae sedis</taxon>
        <taxon>Lineolatales</taxon>
        <taxon>Lineolataceae</taxon>
        <taxon>Lineolata</taxon>
    </lineage>
</organism>
<dbReference type="OrthoDB" id="411584at2759"/>
<comment type="similarity">
    <text evidence="1">Belongs to the BolA/IbaG family.</text>
</comment>
<evidence type="ECO:0000256" key="1">
    <source>
        <dbReference type="RuleBase" id="RU003860"/>
    </source>
</evidence>
<dbReference type="InterPro" id="IPR036065">
    <property type="entry name" value="BolA-like_sf"/>
</dbReference>